<dbReference type="InterPro" id="IPR050534">
    <property type="entry name" value="Coronavir_polyprotein_1ab"/>
</dbReference>
<evidence type="ECO:0000256" key="3">
    <source>
        <dbReference type="ARBA" id="ARBA00022801"/>
    </source>
</evidence>
<dbReference type="PANTHER" id="PTHR43788">
    <property type="entry name" value="DNA2/NAM7 HELICASE FAMILY MEMBER"/>
    <property type="match status" value="1"/>
</dbReference>
<dbReference type="InterPro" id="IPR047187">
    <property type="entry name" value="SF1_C_Upf1"/>
</dbReference>
<feature type="region of interest" description="Disordered" evidence="6">
    <location>
        <begin position="341"/>
        <end position="365"/>
    </location>
</feature>
<dbReference type="InterPro" id="IPR011600">
    <property type="entry name" value="Pept_C14_caspase"/>
</dbReference>
<protein>
    <submittedName>
        <fullName evidence="10">AAA domain-containing protein</fullName>
    </submittedName>
</protein>
<dbReference type="Pfam" id="PF13086">
    <property type="entry name" value="AAA_11"/>
    <property type="match status" value="2"/>
</dbReference>
<keyword evidence="5" id="KW-0067">ATP-binding</keyword>
<dbReference type="Gene3D" id="3.40.50.300">
    <property type="entry name" value="P-loop containing nucleotide triphosphate hydrolases"/>
    <property type="match status" value="3"/>
</dbReference>
<dbReference type="InterPro" id="IPR027417">
    <property type="entry name" value="P-loop_NTPase"/>
</dbReference>
<sequence>MTDNDRYAMLVGVSTYDSDAYHDLPPVRADLHYMRAVLENTEIGMYNDCAMVAEPTRAEMLHAVETFLEARQPSETALLYFSGHGEFCEDDNQLYFLTRDADPDDLPGTAVPAEFLERMLSSCRAASKLVLLDCCSSGSVVQGWTAKGIPDDTGRRPAPSTLLRPTGVYFITASDALQSASAMAPPGSTLGTSRFTGEIVEGLRNGRIKDSGWITPDDLFAYLTAQMARNGVPEEQRPTKSTIRATQSLPFARSVARPVHLPTPPRDATEAARQSPVMLKARELAALDAKDGVDWQRLLRYYVQCLTAEAAAGMLPDRDSGRDAGYFLLAKGQETIQSGRAATFRAPTQLPRPQAKPSRAGGGDAGTQQEYWYGYPAITLPVPEGGGRGRRTPVRIAPLLVQQMELAPDESGQDVLRPTGVPSLHTGVVSELLDADDAADLFARWQPTWQEGNDTQMLRAVRELLEELGLPELEPLDPAELSERTVMQALRPGAHNAAVLLVPSGVEANATQGLVDNLLQMSARAGQIPGTAMDALLSGDEADAEAGPSVVVVAPGPCNESQELVVSAAMTRKLTVATGPPGTGKSEVVTAVVTTCVAAGQSVLVASTNNEAVDVVAERCDAIAPGLMMRTGNKKALKEEAEKLERLLGEPGEPPRRGSATVGGELRNTRARAAGQRGDAERRVGEERRLLELLREREERAGALELPLPLLEGVWAEGPGEDGTAALGRWEGRARKAANASRWLLGGWRRARALATLVVAAGAPESDGPPWPRWAGERPVPPELLEALADAVAVERRLRELVPEHTGWDEDGLKQARLETAGALSQLSAELSRAVSAEALARAQGVMGQRLQALRSRRGFQKSQQNLMAHIRGWAISTHSVRQLELAPKMFDLVVIDEASQCSIPSVLPLLFRARRALIIGDPMQLGHIADIAPPQERQARVRSGLSAAQLEDHRLTYHVYSAYHAAAQHGDTALLLDEHYRCHPQIADVVNGYCYAGQLQVLTDVRRQVPAYDPVGAADPAPVLGWVDVPGGESARGGGGQSWRNDAEAGAVRRVVDELLVRLPQDATVGVVTPFRAQKEALARVWRDDDRVRVGTVHAFQGGQRDVMVLSPVATLNTPPRTTHWVASQVNLWNVAVTRAKSQLITVGSRAFWQGQSGLPTLLAGRSAPLGAESGEEQGPAAGVVTGGGQGAVGSGASFREELADRLQRYLGERGVTDLERAAVVGGHTVDLLFTEGGENTAVLIDAGPPPGRDPARHLRLTHARGDLLTGLPSGGHGAKACEVGRTVRVPAWRILAGEEALAPLFGRAHPGRMGGRPGQRWSRHRTT</sequence>
<keyword evidence="11" id="KW-1185">Reference proteome</keyword>
<evidence type="ECO:0000313" key="11">
    <source>
        <dbReference type="Proteomes" id="UP001305606"/>
    </source>
</evidence>
<feature type="domain" description="Peptidase C14 caspase" evidence="7">
    <location>
        <begin position="6"/>
        <end position="239"/>
    </location>
</feature>
<evidence type="ECO:0000259" key="8">
    <source>
        <dbReference type="Pfam" id="PF13086"/>
    </source>
</evidence>
<dbReference type="Gene3D" id="3.40.50.1460">
    <property type="match status" value="1"/>
</dbReference>
<feature type="domain" description="DNA2/NAM7 helicase helicase" evidence="8">
    <location>
        <begin position="558"/>
        <end position="633"/>
    </location>
</feature>
<organism evidence="10 11">
    <name type="scientific">Streptomyces luomodiensis</name>
    <dbReference type="NCBI Taxonomy" id="3026192"/>
    <lineage>
        <taxon>Bacteria</taxon>
        <taxon>Bacillati</taxon>
        <taxon>Actinomycetota</taxon>
        <taxon>Actinomycetes</taxon>
        <taxon>Kitasatosporales</taxon>
        <taxon>Streptomycetaceae</taxon>
        <taxon>Streptomyces</taxon>
    </lineage>
</organism>
<keyword evidence="4" id="KW-0347">Helicase</keyword>
<dbReference type="NCBIfam" id="NF047832">
    <property type="entry name" value="caspase_w_EACC1"/>
    <property type="match status" value="1"/>
</dbReference>
<dbReference type="Pfam" id="PF00656">
    <property type="entry name" value="Peptidase_C14"/>
    <property type="match status" value="1"/>
</dbReference>
<name>A0ABY9V1X8_9ACTN</name>
<evidence type="ECO:0000256" key="6">
    <source>
        <dbReference type="SAM" id="MobiDB-lite"/>
    </source>
</evidence>
<feature type="region of interest" description="Disordered" evidence="6">
    <location>
        <begin position="1310"/>
        <end position="1329"/>
    </location>
</feature>
<dbReference type="InterPro" id="IPR041679">
    <property type="entry name" value="DNA2/NAM7-like_C"/>
</dbReference>
<accession>A0ABY9V1X8</accession>
<keyword evidence="2" id="KW-0547">Nucleotide-binding</keyword>
<dbReference type="PANTHER" id="PTHR43788:SF8">
    <property type="entry name" value="DNA-BINDING PROTEIN SMUBP-2"/>
    <property type="match status" value="1"/>
</dbReference>
<dbReference type="SUPFAM" id="SSF52540">
    <property type="entry name" value="P-loop containing nucleoside triphosphate hydrolases"/>
    <property type="match status" value="1"/>
</dbReference>
<dbReference type="Proteomes" id="UP001305606">
    <property type="component" value="Chromosome"/>
</dbReference>
<dbReference type="Pfam" id="PF13087">
    <property type="entry name" value="AAA_12"/>
    <property type="match status" value="1"/>
</dbReference>
<evidence type="ECO:0000313" key="10">
    <source>
        <dbReference type="EMBL" id="WNE98869.1"/>
    </source>
</evidence>
<gene>
    <name evidence="10" type="ORF">PS467_27825</name>
</gene>
<comment type="similarity">
    <text evidence="1">Belongs to the DNA2/NAM7 helicase family.</text>
</comment>
<evidence type="ECO:0000256" key="4">
    <source>
        <dbReference type="ARBA" id="ARBA00022806"/>
    </source>
</evidence>
<feature type="domain" description="DNA2/NAM7 helicase helicase" evidence="8">
    <location>
        <begin position="882"/>
        <end position="926"/>
    </location>
</feature>
<feature type="domain" description="DNA2/NAM7 helicase-like C-terminal" evidence="9">
    <location>
        <begin position="969"/>
        <end position="1151"/>
    </location>
</feature>
<proteinExistence type="inferred from homology"/>
<reference evidence="10 11" key="1">
    <citation type="submission" date="2023-02" db="EMBL/GenBank/DDBJ databases">
        <title>Streptomyces sp. SCA4-21 with antifungal activity against Fusarium oxysporum f. sp. cubense, Streptomyces sp. SCA2-17 with antifungal activity against Fusarium oxysporum f. sp. cubense.</title>
        <authorList>
            <person name="Qi D."/>
        </authorList>
    </citation>
    <scope>NUCLEOTIDE SEQUENCE [LARGE SCALE GENOMIC DNA]</scope>
    <source>
        <strain evidence="10 11">SCA4-21</strain>
    </source>
</reference>
<keyword evidence="3" id="KW-0378">Hydrolase</keyword>
<evidence type="ECO:0000259" key="7">
    <source>
        <dbReference type="Pfam" id="PF00656"/>
    </source>
</evidence>
<dbReference type="InterPro" id="IPR041677">
    <property type="entry name" value="DNA2/NAM7_AAA_11"/>
</dbReference>
<dbReference type="CDD" id="cd18808">
    <property type="entry name" value="SF1_C_Upf1"/>
    <property type="match status" value="1"/>
</dbReference>
<feature type="region of interest" description="Disordered" evidence="6">
    <location>
        <begin position="1170"/>
        <end position="1190"/>
    </location>
</feature>
<dbReference type="RefSeq" id="WP_311037533.1">
    <property type="nucleotide sequence ID" value="NZ_CP117522.1"/>
</dbReference>
<evidence type="ECO:0000259" key="9">
    <source>
        <dbReference type="Pfam" id="PF13087"/>
    </source>
</evidence>
<evidence type="ECO:0000256" key="2">
    <source>
        <dbReference type="ARBA" id="ARBA00022741"/>
    </source>
</evidence>
<evidence type="ECO:0000256" key="1">
    <source>
        <dbReference type="ARBA" id="ARBA00007913"/>
    </source>
</evidence>
<dbReference type="EMBL" id="CP117522">
    <property type="protein sequence ID" value="WNE98869.1"/>
    <property type="molecule type" value="Genomic_DNA"/>
</dbReference>
<evidence type="ECO:0000256" key="5">
    <source>
        <dbReference type="ARBA" id="ARBA00022840"/>
    </source>
</evidence>